<evidence type="ECO:0000256" key="1">
    <source>
        <dbReference type="SAM" id="MobiDB-lite"/>
    </source>
</evidence>
<dbReference type="Proteomes" id="UP000187203">
    <property type="component" value="Unassembled WGS sequence"/>
</dbReference>
<keyword evidence="4" id="KW-1185">Reference proteome</keyword>
<organism evidence="3 4">
    <name type="scientific">Corchorus olitorius</name>
    <dbReference type="NCBI Taxonomy" id="93759"/>
    <lineage>
        <taxon>Eukaryota</taxon>
        <taxon>Viridiplantae</taxon>
        <taxon>Streptophyta</taxon>
        <taxon>Embryophyta</taxon>
        <taxon>Tracheophyta</taxon>
        <taxon>Spermatophyta</taxon>
        <taxon>Magnoliopsida</taxon>
        <taxon>eudicotyledons</taxon>
        <taxon>Gunneridae</taxon>
        <taxon>Pentapetalae</taxon>
        <taxon>rosids</taxon>
        <taxon>malvids</taxon>
        <taxon>Malvales</taxon>
        <taxon>Malvaceae</taxon>
        <taxon>Grewioideae</taxon>
        <taxon>Apeibeae</taxon>
        <taxon>Corchorus</taxon>
    </lineage>
</organism>
<feature type="region of interest" description="Disordered" evidence="1">
    <location>
        <begin position="249"/>
        <end position="269"/>
    </location>
</feature>
<evidence type="ECO:0000313" key="3">
    <source>
        <dbReference type="EMBL" id="OMO54181.1"/>
    </source>
</evidence>
<feature type="domain" description="PB1-like" evidence="2">
    <location>
        <begin position="34"/>
        <end position="132"/>
    </location>
</feature>
<protein>
    <recommendedName>
        <fullName evidence="2">PB1-like domain-containing protein</fullName>
    </recommendedName>
</protein>
<dbReference type="Pfam" id="PF26130">
    <property type="entry name" value="PB1-like"/>
    <property type="match status" value="1"/>
</dbReference>
<dbReference type="AlphaFoldDB" id="A0A1R3G804"/>
<accession>A0A1R3G804</accession>
<dbReference type="OrthoDB" id="2304782at2759"/>
<dbReference type="EMBL" id="AWUE01023309">
    <property type="protein sequence ID" value="OMO54181.1"/>
    <property type="molecule type" value="Genomic_DNA"/>
</dbReference>
<feature type="compositionally biased region" description="Acidic residues" evidence="1">
    <location>
        <begin position="168"/>
        <end position="181"/>
    </location>
</feature>
<dbReference type="InterPro" id="IPR058594">
    <property type="entry name" value="PB1-like_dom_pln"/>
</dbReference>
<sequence>MESALTEKDAANDDYDYPNWFPHLVPDGVEEPPPMKLVFHHGGGFIAKAKFSYVIREVRVFDWWDVDKLCTWKLLNIPMSIGYMMEDINKLQYCDNDDALETAMKEMHGDRSVQFLSVVLLEKKSVDIYALHPNNGKGLKDHGGVENEEDEKPLGNAVEVDSTSSAETGDENEDGEAEVDEELNPSEVIWDNHDNSDELLTSMVKTGKTIEDEERLRKKIDELDLDVAIEAILYPEKPRRRWKAKEVYLDSSDPCSLSETGSDTDSNDARRHLSRALKAIDDGLPFVE</sequence>
<proteinExistence type="predicted"/>
<feature type="region of interest" description="Disordered" evidence="1">
    <location>
        <begin position="137"/>
        <end position="181"/>
    </location>
</feature>
<feature type="compositionally biased region" description="Polar residues" evidence="1">
    <location>
        <begin position="253"/>
        <end position="264"/>
    </location>
</feature>
<name>A0A1R3G804_9ROSI</name>
<evidence type="ECO:0000313" key="4">
    <source>
        <dbReference type="Proteomes" id="UP000187203"/>
    </source>
</evidence>
<gene>
    <name evidence="3" type="ORF">COLO4_36566</name>
</gene>
<evidence type="ECO:0000259" key="2">
    <source>
        <dbReference type="Pfam" id="PF26130"/>
    </source>
</evidence>
<comment type="caution">
    <text evidence="3">The sequence shown here is derived from an EMBL/GenBank/DDBJ whole genome shotgun (WGS) entry which is preliminary data.</text>
</comment>
<reference evidence="4" key="1">
    <citation type="submission" date="2013-09" db="EMBL/GenBank/DDBJ databases">
        <title>Corchorus olitorius genome sequencing.</title>
        <authorList>
            <person name="Alam M."/>
            <person name="Haque M.S."/>
            <person name="Islam M.S."/>
            <person name="Emdad E.M."/>
            <person name="Islam M.M."/>
            <person name="Ahmed B."/>
            <person name="Halim A."/>
            <person name="Hossen Q.M.M."/>
            <person name="Hossain M.Z."/>
            <person name="Ahmed R."/>
            <person name="Khan M.M."/>
            <person name="Islam R."/>
            <person name="Rashid M.M."/>
            <person name="Khan S.A."/>
            <person name="Rahman M.S."/>
            <person name="Alam M."/>
            <person name="Yahiya A.S."/>
            <person name="Khan M.S."/>
            <person name="Azam M.S."/>
            <person name="Haque T."/>
            <person name="Lashkar M.Z.H."/>
            <person name="Akhand A.I."/>
            <person name="Morshed G."/>
            <person name="Roy S."/>
            <person name="Uddin K.S."/>
            <person name="Rabeya T."/>
            <person name="Hossain A.S."/>
            <person name="Chowdhury A."/>
            <person name="Snigdha A.R."/>
            <person name="Mortoza M.S."/>
            <person name="Matin S.A."/>
            <person name="Hoque S.M.E."/>
            <person name="Islam M.K."/>
            <person name="Roy D.K."/>
            <person name="Haider R."/>
            <person name="Moosa M.M."/>
            <person name="Elias S.M."/>
            <person name="Hasan A.M."/>
            <person name="Jahan S."/>
            <person name="Shafiuddin M."/>
            <person name="Mahmood N."/>
            <person name="Shommy N.S."/>
        </authorList>
    </citation>
    <scope>NUCLEOTIDE SEQUENCE [LARGE SCALE GENOMIC DNA]</scope>
    <source>
        <strain evidence="4">cv. O-4</strain>
    </source>
</reference>